<dbReference type="HOGENOM" id="CLU_1709042_0_0_2"/>
<evidence type="ECO:0000313" key="2">
    <source>
        <dbReference type="EMBL" id="PTL87910.1"/>
    </source>
</evidence>
<sequence length="141" mass="16040">MNSGSVKKSVIIQTDLEKAWTKISKIAKLDWLQGQKSTKFLGDKKTGVGAKRLISFEDGSKVEEHVVGWKPKEYFSYIAVSGLPLEAYHATISIEKNKTKSVKVTWESYFAAKTTKGEFDEFVEFLSNFYAQSLKNLREEF</sequence>
<reference evidence="2 4" key="4">
    <citation type="submission" date="2018-04" db="EMBL/GenBank/DDBJ databases">
        <title>Transcriptomics of ammonia oxidizing archaea.</title>
        <authorList>
            <person name="Carini P."/>
        </authorList>
    </citation>
    <scope>NUCLEOTIDE SEQUENCE [LARGE SCALE GENOMIC DNA]</scope>
    <source>
        <strain evidence="2 4">U25</strain>
    </source>
</reference>
<dbReference type="Gene3D" id="3.30.530.20">
    <property type="match status" value="1"/>
</dbReference>
<dbReference type="PANTHER" id="PTHR39332:SF7">
    <property type="entry name" value="SRPBCC FAMILY PROTEIN"/>
    <property type="match status" value="1"/>
</dbReference>
<reference evidence="4" key="3">
    <citation type="submission" date="2016-05" db="EMBL/GenBank/DDBJ databases">
        <authorList>
            <person name="Dupont C."/>
            <person name="Santoro A."/>
        </authorList>
    </citation>
    <scope>NUCLEOTIDE SEQUENCE [LARGE SCALE GENOMIC DNA]</scope>
    <source>
        <strain evidence="4">U25</strain>
    </source>
</reference>
<keyword evidence="4" id="KW-1185">Reference proteome</keyword>
<accession>A0A0A7UZI9</accession>
<dbReference type="KEGG" id="nbv:T478_0647"/>
<dbReference type="InterPro" id="IPR019587">
    <property type="entry name" value="Polyketide_cyclase/dehydratase"/>
</dbReference>
<dbReference type="PANTHER" id="PTHR39332">
    <property type="entry name" value="BLL4707 PROTEIN"/>
    <property type="match status" value="1"/>
</dbReference>
<organism evidence="1 3">
    <name type="scientific">Candidatus Nitrosopelagicus brevis</name>
    <dbReference type="NCBI Taxonomy" id="1410606"/>
    <lineage>
        <taxon>Archaea</taxon>
        <taxon>Nitrososphaerota</taxon>
    </lineage>
</organism>
<dbReference type="Pfam" id="PF10604">
    <property type="entry name" value="Polyketide_cyc2"/>
    <property type="match status" value="1"/>
</dbReference>
<evidence type="ECO:0000313" key="4">
    <source>
        <dbReference type="Proteomes" id="UP000241022"/>
    </source>
</evidence>
<dbReference type="CDD" id="cd07821">
    <property type="entry name" value="PYR_PYL_RCAR_like"/>
    <property type="match status" value="1"/>
</dbReference>
<dbReference type="RefSeq" id="WP_048105154.1">
    <property type="nucleotide sequence ID" value="NZ_CP007026.1"/>
</dbReference>
<dbReference type="GeneID" id="24816540"/>
<gene>
    <name evidence="2" type="ORF">A7X95_01115</name>
    <name evidence="1" type="ORF">T478_0647</name>
</gene>
<dbReference type="Proteomes" id="UP000030944">
    <property type="component" value="Chromosome"/>
</dbReference>
<dbReference type="EMBL" id="LXWN01000001">
    <property type="protein sequence ID" value="PTL87910.1"/>
    <property type="molecule type" value="Genomic_DNA"/>
</dbReference>
<dbReference type="InterPro" id="IPR023393">
    <property type="entry name" value="START-like_dom_sf"/>
</dbReference>
<proteinExistence type="predicted"/>
<evidence type="ECO:0000313" key="1">
    <source>
        <dbReference type="EMBL" id="AJA92194.1"/>
    </source>
</evidence>
<reference evidence="2" key="2">
    <citation type="submission" date="2016-05" db="EMBL/GenBank/DDBJ databases">
        <authorList>
            <person name="Lavstsen T."/>
            <person name="Jespersen J.S."/>
        </authorList>
    </citation>
    <scope>NUCLEOTIDE SEQUENCE [LARGE SCALE GENOMIC DNA]</scope>
    <source>
        <strain evidence="2">U25</strain>
    </source>
</reference>
<dbReference type="Proteomes" id="UP000241022">
    <property type="component" value="Unassembled WGS sequence"/>
</dbReference>
<reference evidence="1 3" key="1">
    <citation type="journal article" date="2015" name="Proc. Natl. Acad. Sci. U.S.A.">
        <title>Genomic and proteomic characterization of "Candidatus Nitrosopelagicus brevis": An ammonia-oxidizing archaeon from the open ocean.</title>
        <authorList>
            <person name="Santoro A.E."/>
            <person name="Dupont C.L."/>
            <person name="Richter R.A."/>
            <person name="Craig M.T."/>
            <person name="Carini P."/>
            <person name="McIlvin M.R."/>
            <person name="Yang Y."/>
            <person name="Orsi W.D."/>
            <person name="Moran D.M."/>
            <person name="Saito M.A."/>
        </authorList>
    </citation>
    <scope>NUCLEOTIDE SEQUENCE [LARGE SCALE GENOMIC DNA]</scope>
    <source>
        <strain evidence="1">CN25</strain>
        <strain evidence="3">V2</strain>
    </source>
</reference>
<evidence type="ECO:0000313" key="3">
    <source>
        <dbReference type="Proteomes" id="UP000030944"/>
    </source>
</evidence>
<name>A0A0A7UZI9_9ARCH</name>
<dbReference type="STRING" id="1410606.T478_0647"/>
<protein>
    <submittedName>
        <fullName evidence="1">Polyketide cyclase/dehydrase and lipid transport</fullName>
    </submittedName>
</protein>
<dbReference type="AlphaFoldDB" id="A0A0A7UZI9"/>
<dbReference type="OrthoDB" id="10993at2157"/>
<dbReference type="SUPFAM" id="SSF55961">
    <property type="entry name" value="Bet v1-like"/>
    <property type="match status" value="1"/>
</dbReference>
<dbReference type="EMBL" id="CP007026">
    <property type="protein sequence ID" value="AJA92194.1"/>
    <property type="molecule type" value="Genomic_DNA"/>
</dbReference>